<dbReference type="Pfam" id="PF17799">
    <property type="entry name" value="RRM_Rrp7"/>
    <property type="match status" value="1"/>
</dbReference>
<dbReference type="Gene3D" id="3.30.70.330">
    <property type="match status" value="1"/>
</dbReference>
<proteinExistence type="inferred from homology"/>
<organism evidence="5 6">
    <name type="scientific">Sporisorium reilianum f. sp. reilianum</name>
    <dbReference type="NCBI Taxonomy" id="72559"/>
    <lineage>
        <taxon>Eukaryota</taxon>
        <taxon>Fungi</taxon>
        <taxon>Dikarya</taxon>
        <taxon>Basidiomycota</taxon>
        <taxon>Ustilaginomycotina</taxon>
        <taxon>Ustilaginomycetes</taxon>
        <taxon>Ustilaginales</taxon>
        <taxon>Ustilaginaceae</taxon>
        <taxon>Sporisorium</taxon>
    </lineage>
</organism>
<dbReference type="AlphaFoldDB" id="A0A2N8UCQ0"/>
<name>A0A2N8UCQ0_9BASI</name>
<keyword evidence="2" id="KW-0694">RNA-binding</keyword>
<evidence type="ECO:0000313" key="5">
    <source>
        <dbReference type="EMBL" id="SJX62777.1"/>
    </source>
</evidence>
<gene>
    <name evidence="5" type="ORF">SRS1_11043</name>
</gene>
<feature type="region of interest" description="Disordered" evidence="3">
    <location>
        <begin position="112"/>
        <end position="161"/>
    </location>
</feature>
<dbReference type="InterPro" id="IPR035979">
    <property type="entry name" value="RBD_domain_sf"/>
</dbReference>
<dbReference type="InterPro" id="IPR000504">
    <property type="entry name" value="RRM_dom"/>
</dbReference>
<dbReference type="InterPro" id="IPR024326">
    <property type="entry name" value="RRP7_C"/>
</dbReference>
<dbReference type="GO" id="GO:0003723">
    <property type="term" value="F:RNA binding"/>
    <property type="evidence" value="ECO:0007669"/>
    <property type="project" value="UniProtKB-UniRule"/>
</dbReference>
<dbReference type="PANTHER" id="PTHR13191">
    <property type="entry name" value="RIBOSOMAL RNA PROCESSING PROTEIN 7-RELATED"/>
    <property type="match status" value="1"/>
</dbReference>
<evidence type="ECO:0000256" key="1">
    <source>
        <dbReference type="ARBA" id="ARBA00006110"/>
    </source>
</evidence>
<dbReference type="PROSITE" id="PS50102">
    <property type="entry name" value="RRM"/>
    <property type="match status" value="1"/>
</dbReference>
<evidence type="ECO:0000259" key="4">
    <source>
        <dbReference type="PROSITE" id="PS50102"/>
    </source>
</evidence>
<dbReference type="Proteomes" id="UP000239563">
    <property type="component" value="Chromosome VI"/>
</dbReference>
<comment type="similarity">
    <text evidence="1">Belongs to the RRP7 family.</text>
</comment>
<dbReference type="GO" id="GO:0032545">
    <property type="term" value="C:CURI complex"/>
    <property type="evidence" value="ECO:0007669"/>
    <property type="project" value="TreeGrafter"/>
</dbReference>
<sequence length="352" mass="38313">MGKRTSAAGASAGEASKSKPTATPAIAMNNGFLAVPISLPHGVKHWIYVRKHTASSSGMASTSKSAVEEVPAERTLFVANLPVDTTEEHVREMFGRVGGVSAVRFRRQVGVEEEDEREELGVGEDEEEHHQIAQKSGKKTKGKLERKPTVPRIVPLPPMDPRTAAGSQPLLTTASSAHIVFLDALSATRTLDTLHKGLRFPLPSASTPTGLPLLLAQYTLARPPLPTIHTHTTSTIALYTYRKAHPLPRRAGVRGVTLGPDGELLDEDGFIIVQRSGKYGRAGASVEGGGSVGVARGGYVEREKKKSTGLEDFYRFQVRERKREELAGLRARFEKDRASVQRLKAGRRFRPY</sequence>
<feature type="compositionally biased region" description="Low complexity" evidence="3">
    <location>
        <begin position="1"/>
        <end position="19"/>
    </location>
</feature>
<evidence type="ECO:0000256" key="2">
    <source>
        <dbReference type="PROSITE-ProRule" id="PRU00176"/>
    </source>
</evidence>
<dbReference type="GO" id="GO:0034456">
    <property type="term" value="C:UTP-C complex"/>
    <property type="evidence" value="ECO:0007669"/>
    <property type="project" value="TreeGrafter"/>
</dbReference>
<dbReference type="GO" id="GO:0006364">
    <property type="term" value="P:rRNA processing"/>
    <property type="evidence" value="ECO:0007669"/>
    <property type="project" value="TreeGrafter"/>
</dbReference>
<dbReference type="GO" id="GO:0000028">
    <property type="term" value="P:ribosomal small subunit assembly"/>
    <property type="evidence" value="ECO:0007669"/>
    <property type="project" value="TreeGrafter"/>
</dbReference>
<evidence type="ECO:0000313" key="6">
    <source>
        <dbReference type="Proteomes" id="UP000239563"/>
    </source>
</evidence>
<evidence type="ECO:0000256" key="3">
    <source>
        <dbReference type="SAM" id="MobiDB-lite"/>
    </source>
</evidence>
<protein>
    <submittedName>
        <fullName evidence="5">Related to RRP7-essential protein involved in rRNA processing and ribosome biogenesis</fullName>
    </submittedName>
</protein>
<dbReference type="SUPFAM" id="SSF54928">
    <property type="entry name" value="RNA-binding domain, RBD"/>
    <property type="match status" value="1"/>
</dbReference>
<accession>A0A2N8UCQ0</accession>
<dbReference type="InterPro" id="IPR012677">
    <property type="entry name" value="Nucleotide-bd_a/b_plait_sf"/>
</dbReference>
<dbReference type="Gene3D" id="6.10.250.1770">
    <property type="match status" value="1"/>
</dbReference>
<dbReference type="EMBL" id="LT795059">
    <property type="protein sequence ID" value="SJX62777.1"/>
    <property type="molecule type" value="Genomic_DNA"/>
</dbReference>
<feature type="region of interest" description="Disordered" evidence="3">
    <location>
        <begin position="1"/>
        <end position="23"/>
    </location>
</feature>
<reference evidence="5 6" key="1">
    <citation type="submission" date="2017-02" db="EMBL/GenBank/DDBJ databases">
        <authorList>
            <person name="Peterson S.W."/>
        </authorList>
    </citation>
    <scope>NUCLEOTIDE SEQUENCE [LARGE SCALE GENOMIC DNA]</scope>
    <source>
        <strain evidence="5 6">SRS1_H2-8</strain>
    </source>
</reference>
<feature type="compositionally biased region" description="Acidic residues" evidence="3">
    <location>
        <begin position="112"/>
        <end position="127"/>
    </location>
</feature>
<dbReference type="InterPro" id="IPR040447">
    <property type="entry name" value="RRM_Rrp7"/>
</dbReference>
<dbReference type="PANTHER" id="PTHR13191:SF0">
    <property type="entry name" value="RIBOSOMAL RNA-PROCESSING PROTEIN 7 HOMOLOG A-RELATED"/>
    <property type="match status" value="1"/>
</dbReference>
<dbReference type="InterPro" id="IPR040446">
    <property type="entry name" value="RRP7"/>
</dbReference>
<dbReference type="Pfam" id="PF12923">
    <property type="entry name" value="RRP7"/>
    <property type="match status" value="1"/>
</dbReference>
<feature type="domain" description="RRM" evidence="4">
    <location>
        <begin position="74"/>
        <end position="143"/>
    </location>
</feature>